<comment type="caution">
    <text evidence="1">The sequence shown here is derived from an EMBL/GenBank/DDBJ whole genome shotgun (WGS) entry which is preliminary data.</text>
</comment>
<name>A0ACA9NQV7_9GLOM</name>
<dbReference type="Proteomes" id="UP000789702">
    <property type="component" value="Unassembled WGS sequence"/>
</dbReference>
<dbReference type="EMBL" id="CAJVPU010017795">
    <property type="protein sequence ID" value="CAG8661781.1"/>
    <property type="molecule type" value="Genomic_DNA"/>
</dbReference>
<reference evidence="1" key="1">
    <citation type="submission" date="2021-06" db="EMBL/GenBank/DDBJ databases">
        <authorList>
            <person name="Kallberg Y."/>
            <person name="Tangrot J."/>
            <person name="Rosling A."/>
        </authorList>
    </citation>
    <scope>NUCLEOTIDE SEQUENCE</scope>
    <source>
        <strain evidence="1">IL203A</strain>
    </source>
</reference>
<evidence type="ECO:0000313" key="2">
    <source>
        <dbReference type="Proteomes" id="UP000789702"/>
    </source>
</evidence>
<gene>
    <name evidence="1" type="ORF">DHETER_LOCUS9784</name>
</gene>
<keyword evidence="2" id="KW-1185">Reference proteome</keyword>
<organism evidence="1 2">
    <name type="scientific">Dentiscutata heterogama</name>
    <dbReference type="NCBI Taxonomy" id="1316150"/>
    <lineage>
        <taxon>Eukaryota</taxon>
        <taxon>Fungi</taxon>
        <taxon>Fungi incertae sedis</taxon>
        <taxon>Mucoromycota</taxon>
        <taxon>Glomeromycotina</taxon>
        <taxon>Glomeromycetes</taxon>
        <taxon>Diversisporales</taxon>
        <taxon>Gigasporaceae</taxon>
        <taxon>Dentiscutata</taxon>
    </lineage>
</organism>
<sequence length="46" mass="5416">TIHYAWTLCLWERSNPNFLLTDDLAEYPEKKILAMFSYAFSSCQVV</sequence>
<evidence type="ECO:0000313" key="1">
    <source>
        <dbReference type="EMBL" id="CAG8661781.1"/>
    </source>
</evidence>
<protein>
    <submittedName>
        <fullName evidence="1">16802_t:CDS:1</fullName>
    </submittedName>
</protein>
<feature type="non-terminal residue" evidence="1">
    <location>
        <position position="1"/>
    </location>
</feature>
<proteinExistence type="predicted"/>
<accession>A0ACA9NQV7</accession>